<evidence type="ECO:0008006" key="2">
    <source>
        <dbReference type="Google" id="ProtNLM"/>
    </source>
</evidence>
<name>A0A382NGE8_9ZZZZ</name>
<reference evidence="1" key="1">
    <citation type="submission" date="2018-05" db="EMBL/GenBank/DDBJ databases">
        <authorList>
            <person name="Lanie J.A."/>
            <person name="Ng W.-L."/>
            <person name="Kazmierczak K.M."/>
            <person name="Andrzejewski T.M."/>
            <person name="Davidsen T.M."/>
            <person name="Wayne K.J."/>
            <person name="Tettelin H."/>
            <person name="Glass J.I."/>
            <person name="Rusch D."/>
            <person name="Podicherti R."/>
            <person name="Tsui H.-C.T."/>
            <person name="Winkler M.E."/>
        </authorList>
    </citation>
    <scope>NUCLEOTIDE SEQUENCE</scope>
</reference>
<evidence type="ECO:0000313" key="1">
    <source>
        <dbReference type="EMBL" id="SVC58802.1"/>
    </source>
</evidence>
<dbReference type="EMBL" id="UINC01099490">
    <property type="protein sequence ID" value="SVC58802.1"/>
    <property type="molecule type" value="Genomic_DNA"/>
</dbReference>
<sequence length="238" mass="25829">MHKLILLLLTVTFSLFTFSAGHETPSGNEGAFTTLMLAAPNVDRYVDFLKADTSSFKTIGSTGSGVCVTNSGNEYPGQMMVWSAFPSVEAAFVGSSQYDPSKAPSSLQRLREVKYGVTWIPLKSFRLEPGYERVQRVKISSANLPAFIEVLSKLEKAVQGAGHENFFNGMFSSIGGGTHEAGMYMIRSITPDAAQHGAVIDDYVSGASWGSIYLEGSALIDEVVSDNIEICEQFYYGE</sequence>
<protein>
    <recommendedName>
        <fullName evidence="2">NIPSNAP domain-containing protein</fullName>
    </recommendedName>
</protein>
<gene>
    <name evidence="1" type="ORF">METZ01_LOCUS311656</name>
</gene>
<proteinExistence type="predicted"/>
<dbReference type="AlphaFoldDB" id="A0A382NGE8"/>
<organism evidence="1">
    <name type="scientific">marine metagenome</name>
    <dbReference type="NCBI Taxonomy" id="408172"/>
    <lineage>
        <taxon>unclassified sequences</taxon>
        <taxon>metagenomes</taxon>
        <taxon>ecological metagenomes</taxon>
    </lineage>
</organism>
<accession>A0A382NGE8</accession>